<dbReference type="GO" id="GO:0005737">
    <property type="term" value="C:cytoplasm"/>
    <property type="evidence" value="ECO:0007669"/>
    <property type="project" value="UniProtKB-SubCell"/>
</dbReference>
<feature type="domain" description="N-end aminoacyl transferase N-terminal" evidence="5">
    <location>
        <begin position="16"/>
        <end position="86"/>
    </location>
</feature>
<evidence type="ECO:0000313" key="7">
    <source>
        <dbReference type="EMBL" id="QIB64067.1"/>
    </source>
</evidence>
<dbReference type="Pfam" id="PF04376">
    <property type="entry name" value="ATE_N"/>
    <property type="match status" value="1"/>
</dbReference>
<evidence type="ECO:0000256" key="3">
    <source>
        <dbReference type="ARBA" id="ARBA00023315"/>
    </source>
</evidence>
<accession>A0A6C0TZD9</accession>
<dbReference type="InterPro" id="IPR007472">
    <property type="entry name" value="N-end_Aminoacyl_Trfase_C"/>
</dbReference>
<dbReference type="NCBIfam" id="NF002342">
    <property type="entry name" value="PRK01305.1-3"/>
    <property type="match status" value="1"/>
</dbReference>
<dbReference type="InterPro" id="IPR017138">
    <property type="entry name" value="Asp_Glu_LeuTrfase"/>
</dbReference>
<dbReference type="InterPro" id="IPR016181">
    <property type="entry name" value="Acyl_CoA_acyltransferase"/>
</dbReference>
<dbReference type="InterPro" id="IPR007471">
    <property type="entry name" value="N-end_Aminoacyl_Trfase_N"/>
</dbReference>
<dbReference type="Pfam" id="PF04377">
    <property type="entry name" value="ATE_C"/>
    <property type="match status" value="1"/>
</dbReference>
<protein>
    <recommendedName>
        <fullName evidence="4">Aspartate/glutamate leucyltransferase</fullName>
        <ecNumber evidence="4">2.3.2.29</ecNumber>
    </recommendedName>
</protein>
<dbReference type="EMBL" id="CP048711">
    <property type="protein sequence ID" value="QIB64067.1"/>
    <property type="molecule type" value="Genomic_DNA"/>
</dbReference>
<dbReference type="GO" id="GO:0071596">
    <property type="term" value="P:ubiquitin-dependent protein catabolic process via the N-end rule pathway"/>
    <property type="evidence" value="ECO:0007669"/>
    <property type="project" value="InterPro"/>
</dbReference>
<evidence type="ECO:0000256" key="1">
    <source>
        <dbReference type="ARBA" id="ARBA00022490"/>
    </source>
</evidence>
<dbReference type="EC" id="2.3.2.29" evidence="4"/>
<dbReference type="GO" id="GO:0008914">
    <property type="term" value="F:leucyl-tRNA--protein transferase activity"/>
    <property type="evidence" value="ECO:0007669"/>
    <property type="project" value="UniProtKB-UniRule"/>
</dbReference>
<dbReference type="Gene3D" id="3.40.630.30">
    <property type="match status" value="1"/>
</dbReference>
<comment type="function">
    <text evidence="4">Functions in the N-end rule pathway of protein degradation where it conjugates Leu from its aminoacyl-tRNA to the N-termini of proteins containing an N-terminal aspartate or glutamate.</text>
</comment>
<dbReference type="NCBIfam" id="NF002341">
    <property type="entry name" value="PRK01305.1-1"/>
    <property type="match status" value="1"/>
</dbReference>
<keyword evidence="1 4" id="KW-0963">Cytoplasm</keyword>
<dbReference type="NCBIfam" id="NF002345">
    <property type="entry name" value="PRK01305.2-2"/>
    <property type="match status" value="1"/>
</dbReference>
<dbReference type="HAMAP" id="MF_00689">
    <property type="entry name" value="Bpt"/>
    <property type="match status" value="1"/>
</dbReference>
<dbReference type="KEGG" id="kim:G3T16_00125"/>
<dbReference type="PANTHER" id="PTHR21367:SF1">
    <property type="entry name" value="ARGINYL-TRNA--PROTEIN TRANSFERASE 1"/>
    <property type="match status" value="1"/>
</dbReference>
<evidence type="ECO:0000256" key="2">
    <source>
        <dbReference type="ARBA" id="ARBA00022679"/>
    </source>
</evidence>
<reference evidence="7 8" key="1">
    <citation type="submission" date="2020-02" db="EMBL/GenBank/DDBJ databases">
        <title>Genome sequencing for Kineobactrum sp. M2.</title>
        <authorList>
            <person name="Park S.-J."/>
        </authorList>
    </citation>
    <scope>NUCLEOTIDE SEQUENCE [LARGE SCALE GENOMIC DNA]</scope>
    <source>
        <strain evidence="7 8">M2</strain>
    </source>
</reference>
<dbReference type="AlphaFoldDB" id="A0A6C0TZD9"/>
<dbReference type="GO" id="GO:0004057">
    <property type="term" value="F:arginyl-tRNA--protein transferase activity"/>
    <property type="evidence" value="ECO:0007669"/>
    <property type="project" value="InterPro"/>
</dbReference>
<dbReference type="RefSeq" id="WP_163493318.1">
    <property type="nucleotide sequence ID" value="NZ_CP048711.1"/>
</dbReference>
<dbReference type="SUPFAM" id="SSF55729">
    <property type="entry name" value="Acyl-CoA N-acyltransferases (Nat)"/>
    <property type="match status" value="1"/>
</dbReference>
<organism evidence="7 8">
    <name type="scientific">Kineobactrum salinum</name>
    <dbReference type="NCBI Taxonomy" id="2708301"/>
    <lineage>
        <taxon>Bacteria</taxon>
        <taxon>Pseudomonadati</taxon>
        <taxon>Pseudomonadota</taxon>
        <taxon>Gammaproteobacteria</taxon>
        <taxon>Cellvibrionales</taxon>
        <taxon>Halieaceae</taxon>
        <taxon>Kineobactrum</taxon>
    </lineage>
</organism>
<dbReference type="PIRSF" id="PIRSF037208">
    <property type="entry name" value="ATE_pro_prd"/>
    <property type="match status" value="1"/>
</dbReference>
<evidence type="ECO:0000259" key="6">
    <source>
        <dbReference type="Pfam" id="PF04377"/>
    </source>
</evidence>
<dbReference type="InterPro" id="IPR030700">
    <property type="entry name" value="N-end_Aminoacyl_Trfase"/>
</dbReference>
<proteinExistence type="inferred from homology"/>
<comment type="catalytic activity">
    <reaction evidence="4">
        <text>N-terminal L-glutamyl-[protein] + L-leucyl-tRNA(Leu) = N-terminal L-leucyl-L-glutamyl-[protein] + tRNA(Leu) + H(+)</text>
        <dbReference type="Rhea" id="RHEA:50412"/>
        <dbReference type="Rhea" id="RHEA-COMP:9613"/>
        <dbReference type="Rhea" id="RHEA-COMP:9622"/>
        <dbReference type="Rhea" id="RHEA-COMP:12664"/>
        <dbReference type="Rhea" id="RHEA-COMP:12668"/>
        <dbReference type="ChEBI" id="CHEBI:15378"/>
        <dbReference type="ChEBI" id="CHEBI:64721"/>
        <dbReference type="ChEBI" id="CHEBI:78442"/>
        <dbReference type="ChEBI" id="CHEBI:78494"/>
        <dbReference type="ChEBI" id="CHEBI:133041"/>
        <dbReference type="EC" id="2.3.2.29"/>
    </reaction>
</comment>
<comment type="subcellular location">
    <subcellularLocation>
        <location evidence="4">Cytoplasm</location>
    </subcellularLocation>
</comment>
<evidence type="ECO:0000259" key="5">
    <source>
        <dbReference type="Pfam" id="PF04376"/>
    </source>
</evidence>
<dbReference type="PANTHER" id="PTHR21367">
    <property type="entry name" value="ARGININE-TRNA-PROTEIN TRANSFERASE 1"/>
    <property type="match status" value="1"/>
</dbReference>
<name>A0A6C0TZD9_9GAMM</name>
<keyword evidence="3 4" id="KW-0012">Acyltransferase</keyword>
<evidence type="ECO:0000313" key="8">
    <source>
        <dbReference type="Proteomes" id="UP000477680"/>
    </source>
</evidence>
<dbReference type="NCBIfam" id="NF002346">
    <property type="entry name" value="PRK01305.2-3"/>
    <property type="match status" value="1"/>
</dbReference>
<sequence length="239" mass="28073">MTSSLRDLKVYTTYPHSCSYLKDQEATTLFIDPRQEVDQLLYSRLSTMGFRRSGNHIYRPHCGQCNACIPARIPVAQFRPNRSQRRTWTRNSDLTVEASPGIRDQEAYDLYYRYIELRHADGDMYPPDREQYHSFLNNAWDCTRYFRFHAGGSLLAVAVVDVLVDGLSAIYTFFEPDQAHRSLGSYAILWQIERAREQGLDYLYLGYWIRNCDKMAYKSAYRPLELYIDNNWTAEPQRA</sequence>
<dbReference type="Proteomes" id="UP000477680">
    <property type="component" value="Chromosome"/>
</dbReference>
<feature type="domain" description="N-end rule aminoacyl transferase C-terminal" evidence="6">
    <location>
        <begin position="106"/>
        <end position="227"/>
    </location>
</feature>
<comment type="catalytic activity">
    <reaction evidence="4">
        <text>N-terminal L-aspartyl-[protein] + L-leucyl-tRNA(Leu) = N-terminal L-leucyl-L-aspartyl-[protein] + tRNA(Leu) + H(+)</text>
        <dbReference type="Rhea" id="RHEA:50420"/>
        <dbReference type="Rhea" id="RHEA-COMP:9613"/>
        <dbReference type="Rhea" id="RHEA-COMP:9622"/>
        <dbReference type="Rhea" id="RHEA-COMP:12669"/>
        <dbReference type="Rhea" id="RHEA-COMP:12674"/>
        <dbReference type="ChEBI" id="CHEBI:15378"/>
        <dbReference type="ChEBI" id="CHEBI:64720"/>
        <dbReference type="ChEBI" id="CHEBI:78442"/>
        <dbReference type="ChEBI" id="CHEBI:78494"/>
        <dbReference type="ChEBI" id="CHEBI:133042"/>
        <dbReference type="EC" id="2.3.2.29"/>
    </reaction>
</comment>
<evidence type="ECO:0000256" key="4">
    <source>
        <dbReference type="HAMAP-Rule" id="MF_00689"/>
    </source>
</evidence>
<gene>
    <name evidence="4" type="primary">bpt</name>
    <name evidence="7" type="ORF">G3T16_00125</name>
</gene>
<comment type="similarity">
    <text evidence="4">Belongs to the R-transferase family. Bpt subfamily.</text>
</comment>
<keyword evidence="8" id="KW-1185">Reference proteome</keyword>
<keyword evidence="2 4" id="KW-0808">Transferase</keyword>